<accession>A0A0H3ZIM1</accession>
<dbReference type="EMBL" id="KP795453">
    <property type="protein sequence ID" value="AKN35773.1"/>
    <property type="molecule type" value="Genomic_DNA"/>
</dbReference>
<dbReference type="Gene3D" id="3.10.450.40">
    <property type="match status" value="1"/>
</dbReference>
<dbReference type="SUPFAM" id="SSF160719">
    <property type="entry name" value="gpW/gp25-like"/>
    <property type="match status" value="1"/>
</dbReference>
<reference evidence="1" key="1">
    <citation type="journal article" date="2015" name="MBio">
        <title>Eco-Evolutionary Dynamics of Episomes among Ecologically Cohesive Bacterial Populations.</title>
        <authorList>
            <person name="Xue H."/>
            <person name="Cordero O.X."/>
            <person name="Camas F.M."/>
            <person name="Trimble W."/>
            <person name="Meyer F."/>
            <person name="Guglielmini J."/>
            <person name="Rocha E.P."/>
            <person name="Polz M.F."/>
        </authorList>
    </citation>
    <scope>NUCLEOTIDE SEQUENCE</scope>
    <source>
        <strain evidence="1">FF_304</strain>
    </source>
</reference>
<organism evidence="1">
    <name type="scientific">Vibrio sp. FF_304</name>
    <dbReference type="NCBI Taxonomy" id="1652833"/>
    <lineage>
        <taxon>Bacteria</taxon>
        <taxon>Pseudomonadati</taxon>
        <taxon>Pseudomonadota</taxon>
        <taxon>Gammaproteobacteria</taxon>
        <taxon>Vibrionales</taxon>
        <taxon>Vibrionaceae</taxon>
        <taxon>Vibrio</taxon>
    </lineage>
</organism>
<sequence>MKQGTDALTGKTIGGLDYLRQRLTDAFNTPLGSLVGAREYGSRLHEVVDRNVDLNFEMLCYVRIAEAIANPHNGLEDFQLSEMEARPVGNGQVEIDLTGLLIYNGEPVTLEGIIIDGRDN</sequence>
<proteinExistence type="predicted"/>
<dbReference type="AlphaFoldDB" id="A0A0H3ZIM1"/>
<evidence type="ECO:0000313" key="1">
    <source>
        <dbReference type="EMBL" id="AKN35773.1"/>
    </source>
</evidence>
<protein>
    <submittedName>
        <fullName evidence="1">Phage baseplate assembly protein</fullName>
    </submittedName>
</protein>
<name>A0A0H3ZIM1_9VIBR</name>